<dbReference type="InterPro" id="IPR037185">
    <property type="entry name" value="EmrE-like"/>
</dbReference>
<accession>A0A5R9EYA3</accession>
<feature type="domain" description="EamA" evidence="8">
    <location>
        <begin position="170"/>
        <end position="307"/>
    </location>
</feature>
<dbReference type="Pfam" id="PF00892">
    <property type="entry name" value="EamA"/>
    <property type="match status" value="2"/>
</dbReference>
<evidence type="ECO:0000256" key="5">
    <source>
        <dbReference type="ARBA" id="ARBA00022989"/>
    </source>
</evidence>
<dbReference type="EMBL" id="SWLG01000013">
    <property type="protein sequence ID" value="TLS36117.1"/>
    <property type="molecule type" value="Genomic_DNA"/>
</dbReference>
<evidence type="ECO:0000256" key="4">
    <source>
        <dbReference type="ARBA" id="ARBA00022692"/>
    </source>
</evidence>
<dbReference type="SUPFAM" id="SSF103481">
    <property type="entry name" value="Multidrug resistance efflux transporter EmrE"/>
    <property type="match status" value="2"/>
</dbReference>
<dbReference type="Gene3D" id="1.10.3730.20">
    <property type="match status" value="1"/>
</dbReference>
<keyword evidence="6 7" id="KW-0472">Membrane</keyword>
<feature type="transmembrane region" description="Helical" evidence="7">
    <location>
        <begin position="139"/>
        <end position="156"/>
    </location>
</feature>
<dbReference type="Proteomes" id="UP000308230">
    <property type="component" value="Unassembled WGS sequence"/>
</dbReference>
<feature type="transmembrane region" description="Helical" evidence="7">
    <location>
        <begin position="111"/>
        <end position="132"/>
    </location>
</feature>
<feature type="transmembrane region" description="Helical" evidence="7">
    <location>
        <begin position="168"/>
        <end position="188"/>
    </location>
</feature>
<keyword evidence="3" id="KW-1003">Cell membrane</keyword>
<name>A0A5R9EYA3_9BACL</name>
<evidence type="ECO:0000256" key="2">
    <source>
        <dbReference type="ARBA" id="ARBA00007362"/>
    </source>
</evidence>
<comment type="caution">
    <text evidence="9">The sequence shown here is derived from an EMBL/GenBank/DDBJ whole genome shotgun (WGS) entry which is preliminary data.</text>
</comment>
<keyword evidence="10" id="KW-1185">Reference proteome</keyword>
<evidence type="ECO:0000313" key="9">
    <source>
        <dbReference type="EMBL" id="TLS36117.1"/>
    </source>
</evidence>
<dbReference type="PANTHER" id="PTHR32322">
    <property type="entry name" value="INNER MEMBRANE TRANSPORTER"/>
    <property type="match status" value="1"/>
</dbReference>
<dbReference type="PANTHER" id="PTHR32322:SF18">
    <property type="entry name" value="S-ADENOSYLMETHIONINE_S-ADENOSYLHOMOCYSTEINE TRANSPORTER"/>
    <property type="match status" value="1"/>
</dbReference>
<feature type="transmembrane region" description="Helical" evidence="7">
    <location>
        <begin position="23"/>
        <end position="43"/>
    </location>
</feature>
<feature type="transmembrane region" description="Helical" evidence="7">
    <location>
        <begin position="265"/>
        <end position="283"/>
    </location>
</feature>
<evidence type="ECO:0000313" key="10">
    <source>
        <dbReference type="Proteomes" id="UP000308230"/>
    </source>
</evidence>
<comment type="subcellular location">
    <subcellularLocation>
        <location evidence="1">Cell membrane</location>
        <topology evidence="1">Multi-pass membrane protein</topology>
    </subcellularLocation>
</comment>
<feature type="transmembrane region" description="Helical" evidence="7">
    <location>
        <begin position="55"/>
        <end position="73"/>
    </location>
</feature>
<comment type="similarity">
    <text evidence="2">Belongs to the EamA transporter family.</text>
</comment>
<feature type="domain" description="EamA" evidence="8">
    <location>
        <begin position="22"/>
        <end position="155"/>
    </location>
</feature>
<feature type="transmembrane region" description="Helical" evidence="7">
    <location>
        <begin position="200"/>
        <end position="222"/>
    </location>
</feature>
<feature type="transmembrane region" description="Helical" evidence="7">
    <location>
        <begin position="234"/>
        <end position="253"/>
    </location>
</feature>
<evidence type="ECO:0000256" key="3">
    <source>
        <dbReference type="ARBA" id="ARBA00022475"/>
    </source>
</evidence>
<dbReference type="InterPro" id="IPR000620">
    <property type="entry name" value="EamA_dom"/>
</dbReference>
<protein>
    <submittedName>
        <fullName evidence="9">DMT family transporter</fullName>
    </submittedName>
</protein>
<dbReference type="GO" id="GO:0005886">
    <property type="term" value="C:plasma membrane"/>
    <property type="evidence" value="ECO:0007669"/>
    <property type="project" value="UniProtKB-SubCell"/>
</dbReference>
<reference evidence="9 10" key="1">
    <citation type="submission" date="2019-04" db="EMBL/GenBank/DDBJ databases">
        <title>Bacillus caeni sp. nov., a bacterium isolated from mangrove sediment.</title>
        <authorList>
            <person name="Huang H."/>
            <person name="Mo K."/>
            <person name="Hu Y."/>
        </authorList>
    </citation>
    <scope>NUCLEOTIDE SEQUENCE [LARGE SCALE GENOMIC DNA]</scope>
    <source>
        <strain evidence="9 10">HB172195</strain>
    </source>
</reference>
<evidence type="ECO:0000256" key="7">
    <source>
        <dbReference type="SAM" id="Phobius"/>
    </source>
</evidence>
<evidence type="ECO:0000256" key="1">
    <source>
        <dbReference type="ARBA" id="ARBA00004651"/>
    </source>
</evidence>
<feature type="transmembrane region" description="Helical" evidence="7">
    <location>
        <begin position="85"/>
        <end position="105"/>
    </location>
</feature>
<evidence type="ECO:0000256" key="6">
    <source>
        <dbReference type="ARBA" id="ARBA00023136"/>
    </source>
</evidence>
<proteinExistence type="inferred from homology"/>
<dbReference type="AlphaFoldDB" id="A0A5R9EYA3"/>
<keyword evidence="4 7" id="KW-0812">Transmembrane</keyword>
<organism evidence="9 10">
    <name type="scientific">Exobacillus caeni</name>
    <dbReference type="NCBI Taxonomy" id="2574798"/>
    <lineage>
        <taxon>Bacteria</taxon>
        <taxon>Bacillati</taxon>
        <taxon>Bacillota</taxon>
        <taxon>Bacilli</taxon>
        <taxon>Bacillales</taxon>
        <taxon>Guptibacillaceae</taxon>
        <taxon>Exobacillus</taxon>
    </lineage>
</organism>
<gene>
    <name evidence="9" type="ORF">FCL54_17180</name>
</gene>
<evidence type="ECO:0000259" key="8">
    <source>
        <dbReference type="Pfam" id="PF00892"/>
    </source>
</evidence>
<dbReference type="InterPro" id="IPR050638">
    <property type="entry name" value="AA-Vitamin_Transporters"/>
</dbReference>
<dbReference type="OrthoDB" id="9805239at2"/>
<keyword evidence="5 7" id="KW-1133">Transmembrane helix</keyword>
<sequence length="327" mass="35954">MVIDNENFLEGLIKLRKVISSPYLLLVLAALFWGGNFSVGKALVSVMPPVTMSTIRWSVSFLLFLPLAYRDVSNNKETLRRNWKAVLGLAVTGIAMFNALAYLSMEYTTSINASLMNAMAPVVIVVLSVIYLKDRFNAVQLSGILLSIAGVIWIITRGDISRIIHFSFNPGDLIMVVAVSAWGAYSVMMKKFGGRLPGRGTFLLTMLVGIICLLPFTVYELITLESPLVLEPLNYLQLAYISVFPSVLAFLCWNKGLLAVGPSKASVYLNLIVVFVALFGIIFLDERLYSFQIIGGILVVAGVYLSNRAGMKKASVSRRGIKRASHL</sequence>
<feature type="transmembrane region" description="Helical" evidence="7">
    <location>
        <begin position="289"/>
        <end position="306"/>
    </location>
</feature>